<dbReference type="Proteomes" id="UP000193067">
    <property type="component" value="Unassembled WGS sequence"/>
</dbReference>
<evidence type="ECO:0000313" key="2">
    <source>
        <dbReference type="EMBL" id="OSD07666.1"/>
    </source>
</evidence>
<dbReference type="OrthoDB" id="3251587at2759"/>
<keyword evidence="2" id="KW-0378">Hydrolase</keyword>
<feature type="domain" description="AB hydrolase-1" evidence="1">
    <location>
        <begin position="32"/>
        <end position="196"/>
    </location>
</feature>
<evidence type="ECO:0000313" key="3">
    <source>
        <dbReference type="Proteomes" id="UP000193067"/>
    </source>
</evidence>
<dbReference type="EMBL" id="KZ084087">
    <property type="protein sequence ID" value="OSD07666.1"/>
    <property type="molecule type" value="Genomic_DNA"/>
</dbReference>
<name>A0A1Y2J2R3_TRAC3</name>
<dbReference type="InterPro" id="IPR029058">
    <property type="entry name" value="AB_hydrolase_fold"/>
</dbReference>
<reference evidence="2 3" key="1">
    <citation type="journal article" date="2015" name="Biotechnol. Biofuels">
        <title>Enhanced degradation of softwood versus hardwood by the white-rot fungus Pycnoporus coccineus.</title>
        <authorList>
            <person name="Couturier M."/>
            <person name="Navarro D."/>
            <person name="Chevret D."/>
            <person name="Henrissat B."/>
            <person name="Piumi F."/>
            <person name="Ruiz-Duenas F.J."/>
            <person name="Martinez A.T."/>
            <person name="Grigoriev I.V."/>
            <person name="Riley R."/>
            <person name="Lipzen A."/>
            <person name="Berrin J.G."/>
            <person name="Master E.R."/>
            <person name="Rosso M.N."/>
        </authorList>
    </citation>
    <scope>NUCLEOTIDE SEQUENCE [LARGE SCALE GENOMIC DNA]</scope>
    <source>
        <strain evidence="2 3">BRFM310</strain>
    </source>
</reference>
<dbReference type="SUPFAM" id="SSF53474">
    <property type="entry name" value="alpha/beta-Hydrolases"/>
    <property type="match status" value="1"/>
</dbReference>
<gene>
    <name evidence="2" type="ORF">PYCCODRAFT_1401609</name>
</gene>
<dbReference type="Gene3D" id="3.40.50.1820">
    <property type="entry name" value="alpha/beta hydrolase"/>
    <property type="match status" value="1"/>
</dbReference>
<dbReference type="Pfam" id="PF12697">
    <property type="entry name" value="Abhydrolase_6"/>
    <property type="match status" value="1"/>
</dbReference>
<accession>A0A1Y2J2R3</accession>
<protein>
    <submittedName>
        <fullName evidence="2">Alpha/beta-hydrolase</fullName>
    </submittedName>
</protein>
<organism evidence="2 3">
    <name type="scientific">Trametes coccinea (strain BRFM310)</name>
    <name type="common">Pycnoporus coccineus</name>
    <dbReference type="NCBI Taxonomy" id="1353009"/>
    <lineage>
        <taxon>Eukaryota</taxon>
        <taxon>Fungi</taxon>
        <taxon>Dikarya</taxon>
        <taxon>Basidiomycota</taxon>
        <taxon>Agaricomycotina</taxon>
        <taxon>Agaricomycetes</taxon>
        <taxon>Polyporales</taxon>
        <taxon>Polyporaceae</taxon>
        <taxon>Trametes</taxon>
    </lineage>
</organism>
<keyword evidence="3" id="KW-1185">Reference proteome</keyword>
<dbReference type="InterPro" id="IPR000073">
    <property type="entry name" value="AB_hydrolase_1"/>
</dbReference>
<evidence type="ECO:0000259" key="1">
    <source>
        <dbReference type="Pfam" id="PF12697"/>
    </source>
</evidence>
<proteinExistence type="predicted"/>
<dbReference type="AlphaFoldDB" id="A0A1Y2J2R3"/>
<sequence>MQSIVVAANDVQLSYIDSGIPSSADEGYTTFFLVHGSAFTAYIFERLLSLGASAKTRFVAINRRDYPGSTPLTPDDHKTLASGTDEEKALYLKARGLEVASFIDQFVVKHGIPPVSEDGKYGGFVLVGWSLGNTVTLSTVANVDSLDAAARSRWASHMRALVLHEPPTVALGTPLPAKVWSPLIDQSLPEEYRAPMFSHWVTSSFKHGDLSKRDPDLLSYILPTTSQVPTIYKIPQERLDAIVYPTPATGSDLLLMLNLESQLYAAYKKACFDKGVRELLPKLRVSVFTGDASNALSYPAFWAMEEDNKAHGGGMIHFQELEGFNHFVHWDDPALALKVYLNCAAL</sequence>
<dbReference type="GO" id="GO:0016787">
    <property type="term" value="F:hydrolase activity"/>
    <property type="evidence" value="ECO:0007669"/>
    <property type="project" value="UniProtKB-KW"/>
</dbReference>